<dbReference type="Pfam" id="PF21674">
    <property type="entry name" value="CCDC22_N"/>
    <property type="match status" value="1"/>
</dbReference>
<keyword evidence="3" id="KW-0175">Coiled coil</keyword>
<dbReference type="Pfam" id="PF05667">
    <property type="entry name" value="CCDC22_CC"/>
    <property type="match status" value="1"/>
</dbReference>
<feature type="coiled-coil region" evidence="3">
    <location>
        <begin position="545"/>
        <end position="572"/>
    </location>
</feature>
<dbReference type="GO" id="GO:0097602">
    <property type="term" value="F:cullin family protein binding"/>
    <property type="evidence" value="ECO:0007669"/>
    <property type="project" value="TreeGrafter"/>
</dbReference>
<feature type="domain" description="CCDC22 N-terminal" evidence="5">
    <location>
        <begin position="21"/>
        <end position="125"/>
    </location>
</feature>
<dbReference type="EMBL" id="JBBCAQ010000010">
    <property type="protein sequence ID" value="KAK7600875.1"/>
    <property type="molecule type" value="Genomic_DNA"/>
</dbReference>
<dbReference type="PANTHER" id="PTHR15668:SF4">
    <property type="entry name" value="COILED-COIL DOMAIN-CONTAINING PROTEIN 22"/>
    <property type="match status" value="1"/>
</dbReference>
<evidence type="ECO:0000259" key="4">
    <source>
        <dbReference type="Pfam" id="PF05667"/>
    </source>
</evidence>
<accession>A0AAN9Y7Y9</accession>
<sequence length="587" mass="67956">MTSENPTTQSNIPPGDEFARDIDRIVISTLKNAGYAIELEDRRLRNYNFEEIVNMVIFCIRNLFPEKNLPESMPFGMQNRYRMSIQLVEAVQSINYTGETGYHIFMYSNKEPIRNILVFLSDQLSRNENSSAFRPKEIGKKINIKQKVKEALKESFSKKNKDCHLRLTTTPFISLPLETGIILPAQKMDCKPIEWKEFVVQKLPYIDDQLPNDRCFLPSVVSLNATGLYFPKRLKKSNISFSPLSNNFFKLFVDDSKSNPNSFLRTLNPLQVESVAQLSETEKAVIEVENKVNEIHPRVEKVSCELEKATRTTSQLQKMLTEKLSRQSALERSLNLLPNSEENKEKLKNIIEKNREKILSLESQTNDHKLVLLKKLAELQKVEEEKLVKKNVLSENISQLRADVFSVVEQIEQRKILYEQLQNRAQSIQGEDRSVHVQRIFKFIENLKKQETEILKIISDMRDVQKTINTESEKADRCFVAASQFFKEHVSTDNFYAKAYQSLLTVHKLIADIIQVDSERVHQEKSVAQLEYELLNHETPVTEALKDIQVDIVELKSEIAEIESSIKKKEKDLRKLMGINKQNVSML</sequence>
<evidence type="ECO:0000256" key="2">
    <source>
        <dbReference type="ARBA" id="ARBA00017553"/>
    </source>
</evidence>
<dbReference type="GO" id="GO:2000060">
    <property type="term" value="P:positive regulation of ubiquitin-dependent protein catabolic process"/>
    <property type="evidence" value="ECO:0007669"/>
    <property type="project" value="TreeGrafter"/>
</dbReference>
<name>A0AAN9Y7Y9_9HEMI</name>
<gene>
    <name evidence="6" type="ORF">V9T40_008316</name>
</gene>
<comment type="similarity">
    <text evidence="1">Belongs to the CCDC22 family.</text>
</comment>
<evidence type="ECO:0000256" key="1">
    <source>
        <dbReference type="ARBA" id="ARBA00006438"/>
    </source>
</evidence>
<evidence type="ECO:0000313" key="7">
    <source>
        <dbReference type="Proteomes" id="UP001367676"/>
    </source>
</evidence>
<dbReference type="Proteomes" id="UP001367676">
    <property type="component" value="Unassembled WGS sequence"/>
</dbReference>
<dbReference type="InterPro" id="IPR008530">
    <property type="entry name" value="CCDC22"/>
</dbReference>
<feature type="domain" description="CCDC22 coiled-coil" evidence="4">
    <location>
        <begin position="266"/>
        <end position="516"/>
    </location>
</feature>
<evidence type="ECO:0000313" key="6">
    <source>
        <dbReference type="EMBL" id="KAK7600875.1"/>
    </source>
</evidence>
<evidence type="ECO:0000256" key="3">
    <source>
        <dbReference type="SAM" id="Coils"/>
    </source>
</evidence>
<protein>
    <recommendedName>
        <fullName evidence="2">Coiled-coil domain-containing protein 22 homolog</fullName>
    </recommendedName>
</protein>
<feature type="coiled-coil region" evidence="3">
    <location>
        <begin position="337"/>
        <end position="364"/>
    </location>
</feature>
<dbReference type="InterPro" id="IPR048349">
    <property type="entry name" value="CCDC22_N"/>
</dbReference>
<evidence type="ECO:0000259" key="5">
    <source>
        <dbReference type="Pfam" id="PF21674"/>
    </source>
</evidence>
<proteinExistence type="inferred from homology"/>
<dbReference type="AlphaFoldDB" id="A0AAN9Y7Y9"/>
<comment type="caution">
    <text evidence="6">The sequence shown here is derived from an EMBL/GenBank/DDBJ whole genome shotgun (WGS) entry which is preliminary data.</text>
</comment>
<dbReference type="InterPro" id="IPR048348">
    <property type="entry name" value="CCDC22_CC"/>
</dbReference>
<reference evidence="6 7" key="1">
    <citation type="submission" date="2024-03" db="EMBL/GenBank/DDBJ databases">
        <title>Adaptation during the transition from Ophiocordyceps entomopathogen to insect associate is accompanied by gene loss and intensified selection.</title>
        <authorList>
            <person name="Ward C.M."/>
            <person name="Onetto C.A."/>
            <person name="Borneman A.R."/>
        </authorList>
    </citation>
    <scope>NUCLEOTIDE SEQUENCE [LARGE SCALE GENOMIC DNA]</scope>
    <source>
        <strain evidence="6">AWRI1</strain>
        <tissue evidence="6">Single Adult Female</tissue>
    </source>
</reference>
<organism evidence="6 7">
    <name type="scientific">Parthenolecanium corni</name>
    <dbReference type="NCBI Taxonomy" id="536013"/>
    <lineage>
        <taxon>Eukaryota</taxon>
        <taxon>Metazoa</taxon>
        <taxon>Ecdysozoa</taxon>
        <taxon>Arthropoda</taxon>
        <taxon>Hexapoda</taxon>
        <taxon>Insecta</taxon>
        <taxon>Pterygota</taxon>
        <taxon>Neoptera</taxon>
        <taxon>Paraneoptera</taxon>
        <taxon>Hemiptera</taxon>
        <taxon>Sternorrhyncha</taxon>
        <taxon>Coccoidea</taxon>
        <taxon>Coccidae</taxon>
        <taxon>Parthenolecanium</taxon>
    </lineage>
</organism>
<keyword evidence="7" id="KW-1185">Reference proteome</keyword>
<dbReference type="PANTHER" id="PTHR15668">
    <property type="entry name" value="JM1 PROTEIN"/>
    <property type="match status" value="1"/>
</dbReference>